<accession>A0AA38VRB2</accession>
<sequence>MTSADTAFAAVVLSIYTALSVPTIYVTYRHGIKGWAFLGWGFLFIFCTLKIVGSALQISNPRSTGAAIVSSVGLSPLTLALGGVLHEARHNLFDLTTQQVQWETIGYLILHILVGAAIGPLAAGASNIPSDISSPSKLRSDYDMAGAGAVIMLLIVAGVFAKALTSRAGNDAQSQSTVPGRRRRQQLGGRLVSAVLVAAAFLAIRVIASVVYFFSRNQNLNPVGGNWAYHVCMYFLPELAAALVLLTAGLATRGVTREKEVEGPVQLS</sequence>
<evidence type="ECO:0000313" key="3">
    <source>
        <dbReference type="EMBL" id="KAJ9148472.1"/>
    </source>
</evidence>
<feature type="transmembrane region" description="Helical" evidence="1">
    <location>
        <begin position="64"/>
        <end position="85"/>
    </location>
</feature>
<evidence type="ECO:0000256" key="1">
    <source>
        <dbReference type="SAM" id="Phobius"/>
    </source>
</evidence>
<name>A0AA38VRB2_9PEZI</name>
<dbReference type="EMBL" id="JANBVO010000012">
    <property type="protein sequence ID" value="KAJ9148472.1"/>
    <property type="molecule type" value="Genomic_DNA"/>
</dbReference>
<dbReference type="InterPro" id="IPR056119">
    <property type="entry name" value="DUF7702"/>
</dbReference>
<dbReference type="PANTHER" id="PTHR42109:SF3">
    <property type="entry name" value="INTEGRAL MEMBRANE PROTEIN (AFU_ORTHOLOGUE AFUA_5G00100)"/>
    <property type="match status" value="1"/>
</dbReference>
<reference evidence="3" key="1">
    <citation type="submission" date="2022-07" db="EMBL/GenBank/DDBJ databases">
        <title>Fungi with potential for degradation of polypropylene.</title>
        <authorList>
            <person name="Gostincar C."/>
        </authorList>
    </citation>
    <scope>NUCLEOTIDE SEQUENCE</scope>
    <source>
        <strain evidence="3">EXF-13308</strain>
    </source>
</reference>
<gene>
    <name evidence="3" type="ORF">NKR23_g4823</name>
</gene>
<proteinExistence type="predicted"/>
<feature type="domain" description="DUF7702" evidence="2">
    <location>
        <begin position="11"/>
        <end position="252"/>
    </location>
</feature>
<organism evidence="3 4">
    <name type="scientific">Pleurostoma richardsiae</name>
    <dbReference type="NCBI Taxonomy" id="41990"/>
    <lineage>
        <taxon>Eukaryota</taxon>
        <taxon>Fungi</taxon>
        <taxon>Dikarya</taxon>
        <taxon>Ascomycota</taxon>
        <taxon>Pezizomycotina</taxon>
        <taxon>Sordariomycetes</taxon>
        <taxon>Sordariomycetidae</taxon>
        <taxon>Calosphaeriales</taxon>
        <taxon>Pleurostomataceae</taxon>
        <taxon>Pleurostoma</taxon>
    </lineage>
</organism>
<dbReference type="AlphaFoldDB" id="A0AA38VRB2"/>
<feature type="transmembrane region" description="Helical" evidence="1">
    <location>
        <begin position="6"/>
        <end position="28"/>
    </location>
</feature>
<keyword evidence="1" id="KW-1133">Transmembrane helix</keyword>
<feature type="transmembrane region" description="Helical" evidence="1">
    <location>
        <begin position="227"/>
        <end position="251"/>
    </location>
</feature>
<evidence type="ECO:0000259" key="2">
    <source>
        <dbReference type="Pfam" id="PF24800"/>
    </source>
</evidence>
<feature type="transmembrane region" description="Helical" evidence="1">
    <location>
        <begin position="191"/>
        <end position="215"/>
    </location>
</feature>
<keyword evidence="1" id="KW-0812">Transmembrane</keyword>
<dbReference type="Pfam" id="PF24800">
    <property type="entry name" value="DUF7702"/>
    <property type="match status" value="1"/>
</dbReference>
<keyword evidence="4" id="KW-1185">Reference proteome</keyword>
<feature type="transmembrane region" description="Helical" evidence="1">
    <location>
        <begin position="105"/>
        <end position="125"/>
    </location>
</feature>
<evidence type="ECO:0000313" key="4">
    <source>
        <dbReference type="Proteomes" id="UP001174694"/>
    </source>
</evidence>
<feature type="transmembrane region" description="Helical" evidence="1">
    <location>
        <begin position="35"/>
        <end position="58"/>
    </location>
</feature>
<feature type="transmembrane region" description="Helical" evidence="1">
    <location>
        <begin position="145"/>
        <end position="164"/>
    </location>
</feature>
<dbReference type="PANTHER" id="PTHR42109">
    <property type="entry name" value="UNPLACED GENOMIC SCAFFOLD UM_SCAF_CONTIG_1.265, WHOLE GENOME SHOTGUN SEQUENCE"/>
    <property type="match status" value="1"/>
</dbReference>
<dbReference type="Proteomes" id="UP001174694">
    <property type="component" value="Unassembled WGS sequence"/>
</dbReference>
<protein>
    <recommendedName>
        <fullName evidence="2">DUF7702 domain-containing protein</fullName>
    </recommendedName>
</protein>
<keyword evidence="1" id="KW-0472">Membrane</keyword>
<comment type="caution">
    <text evidence="3">The sequence shown here is derived from an EMBL/GenBank/DDBJ whole genome shotgun (WGS) entry which is preliminary data.</text>
</comment>